<name>A0A1B6FDR3_9HEMI</name>
<dbReference type="EMBL" id="GECZ01021515">
    <property type="protein sequence ID" value="JAS48254.1"/>
    <property type="molecule type" value="Transcribed_RNA"/>
</dbReference>
<accession>A0A1B6FDR3</accession>
<dbReference type="AlphaFoldDB" id="A0A1B6FDR3"/>
<organism evidence="1">
    <name type="scientific">Cuerna arida</name>
    <dbReference type="NCBI Taxonomy" id="1464854"/>
    <lineage>
        <taxon>Eukaryota</taxon>
        <taxon>Metazoa</taxon>
        <taxon>Ecdysozoa</taxon>
        <taxon>Arthropoda</taxon>
        <taxon>Hexapoda</taxon>
        <taxon>Insecta</taxon>
        <taxon>Pterygota</taxon>
        <taxon>Neoptera</taxon>
        <taxon>Paraneoptera</taxon>
        <taxon>Hemiptera</taxon>
        <taxon>Auchenorrhyncha</taxon>
        <taxon>Membracoidea</taxon>
        <taxon>Cicadellidae</taxon>
        <taxon>Cicadellinae</taxon>
        <taxon>Proconiini</taxon>
        <taxon>Cuerna</taxon>
    </lineage>
</organism>
<reference evidence="1" key="1">
    <citation type="submission" date="2015-11" db="EMBL/GenBank/DDBJ databases">
        <title>De novo transcriptome assembly of four potential Pierce s Disease insect vectors from Arizona vineyards.</title>
        <authorList>
            <person name="Tassone E.E."/>
        </authorList>
    </citation>
    <scope>NUCLEOTIDE SEQUENCE</scope>
</reference>
<sequence length="146" mass="17291">YNLFLIKFMNRLNQNMYRITSFKDGSRMRLAVVCDLSGQSREAYNSKYCSRNIFSQSNSIARWTYYVDRCIQHRFLRSVSLLKLRSGSTKLLIAVYKDFRRRMALLELRSGRTALTAAIDKDFSRWSGLTGTEKWPYWNCEVDVQR</sequence>
<evidence type="ECO:0000313" key="1">
    <source>
        <dbReference type="EMBL" id="JAS48254.1"/>
    </source>
</evidence>
<feature type="non-terminal residue" evidence="1">
    <location>
        <position position="1"/>
    </location>
</feature>
<gene>
    <name evidence="1" type="ORF">g.16185</name>
</gene>
<protein>
    <submittedName>
        <fullName evidence="1">Uncharacterized protein</fullName>
    </submittedName>
</protein>
<proteinExistence type="predicted"/>